<feature type="transmembrane region" description="Helical" evidence="1">
    <location>
        <begin position="146"/>
        <end position="171"/>
    </location>
</feature>
<feature type="transmembrane region" description="Helical" evidence="1">
    <location>
        <begin position="177"/>
        <end position="198"/>
    </location>
</feature>
<protein>
    <submittedName>
        <fullName evidence="2">DUF624 domain-containing protein</fullName>
    </submittedName>
</protein>
<evidence type="ECO:0000313" key="2">
    <source>
        <dbReference type="EMBL" id="MDE5414771.1"/>
    </source>
</evidence>
<dbReference type="EMBL" id="JAOTPO010000011">
    <property type="protein sequence ID" value="MDE5414771.1"/>
    <property type="molecule type" value="Genomic_DNA"/>
</dbReference>
<accession>A0ABT5VH54</accession>
<proteinExistence type="predicted"/>
<keyword evidence="1" id="KW-0472">Membrane</keyword>
<name>A0ABT5VH54_9BACI</name>
<evidence type="ECO:0000256" key="1">
    <source>
        <dbReference type="SAM" id="Phobius"/>
    </source>
</evidence>
<feature type="transmembrane region" description="Helical" evidence="1">
    <location>
        <begin position="107"/>
        <end position="134"/>
    </location>
</feature>
<sequence length="204" mass="23653">MTKLGRIIYLIADTVYRFIALNILWLLFFVMGLGVFGFMPATVALFRVVREWIKGDPHFPLFSNYLKFYKGEFVRSNLLGAFFAIVFYIIYVNFSFVTYFYQESIHFYIYLVIFGIGTIAVMTFLNTFSVMAHFQYKKTSQYLKAAAGLVFARPMTALLQLVWLLAYLLVAINFPKIFIAIGISVFAYVLMSINYSVFKKYNAV</sequence>
<dbReference type="InterPro" id="IPR006938">
    <property type="entry name" value="DUF624"/>
</dbReference>
<feature type="transmembrane region" description="Helical" evidence="1">
    <location>
        <begin position="78"/>
        <end position="101"/>
    </location>
</feature>
<keyword evidence="1" id="KW-0812">Transmembrane</keyword>
<evidence type="ECO:0000313" key="3">
    <source>
        <dbReference type="Proteomes" id="UP001148125"/>
    </source>
</evidence>
<feature type="transmembrane region" description="Helical" evidence="1">
    <location>
        <begin position="23"/>
        <end position="46"/>
    </location>
</feature>
<organism evidence="2 3">
    <name type="scientific">Alkalihalobacterium chitinilyticum</name>
    <dbReference type="NCBI Taxonomy" id="2980103"/>
    <lineage>
        <taxon>Bacteria</taxon>
        <taxon>Bacillati</taxon>
        <taxon>Bacillota</taxon>
        <taxon>Bacilli</taxon>
        <taxon>Bacillales</taxon>
        <taxon>Bacillaceae</taxon>
        <taxon>Alkalihalobacterium</taxon>
    </lineage>
</organism>
<keyword evidence="3" id="KW-1185">Reference proteome</keyword>
<reference evidence="2" key="1">
    <citation type="submission" date="2024-05" db="EMBL/GenBank/DDBJ databases">
        <title>Alkalihalobacillus sp. strain MEB203 novel alkaliphilic bacterium from Lonar Lake, India.</title>
        <authorList>
            <person name="Joshi A."/>
            <person name="Thite S."/>
            <person name="Mengade P."/>
        </authorList>
    </citation>
    <scope>NUCLEOTIDE SEQUENCE</scope>
    <source>
        <strain evidence="2">MEB 203</strain>
    </source>
</reference>
<gene>
    <name evidence="2" type="ORF">N7Z68_15540</name>
</gene>
<dbReference type="Proteomes" id="UP001148125">
    <property type="component" value="Unassembled WGS sequence"/>
</dbReference>
<dbReference type="Pfam" id="PF04854">
    <property type="entry name" value="DUF624"/>
    <property type="match status" value="1"/>
</dbReference>
<comment type="caution">
    <text evidence="2">The sequence shown here is derived from an EMBL/GenBank/DDBJ whole genome shotgun (WGS) entry which is preliminary data.</text>
</comment>
<keyword evidence="1" id="KW-1133">Transmembrane helix</keyword>